<dbReference type="InterPro" id="IPR055129">
    <property type="entry name" value="YEATS_dom"/>
</dbReference>
<dbReference type="AlphaFoldDB" id="A0A0L0F3V3"/>
<evidence type="ECO:0000256" key="1">
    <source>
        <dbReference type="ARBA" id="ARBA00023242"/>
    </source>
</evidence>
<dbReference type="Pfam" id="PF03366">
    <property type="entry name" value="YEATS"/>
    <property type="match status" value="1"/>
</dbReference>
<dbReference type="GO" id="GO:0005634">
    <property type="term" value="C:nucleus"/>
    <property type="evidence" value="ECO:0007669"/>
    <property type="project" value="UniProtKB-SubCell"/>
</dbReference>
<evidence type="ECO:0000313" key="5">
    <source>
        <dbReference type="Proteomes" id="UP000054560"/>
    </source>
</evidence>
<keyword evidence="1 2" id="KW-0539">Nucleus</keyword>
<proteinExistence type="predicted"/>
<reference evidence="4 5" key="1">
    <citation type="submission" date="2011-02" db="EMBL/GenBank/DDBJ databases">
        <title>The Genome Sequence of Sphaeroforma arctica JP610.</title>
        <authorList>
            <consortium name="The Broad Institute Genome Sequencing Platform"/>
            <person name="Russ C."/>
            <person name="Cuomo C."/>
            <person name="Young S.K."/>
            <person name="Zeng Q."/>
            <person name="Gargeya S."/>
            <person name="Alvarado L."/>
            <person name="Berlin A."/>
            <person name="Chapman S.B."/>
            <person name="Chen Z."/>
            <person name="Freedman E."/>
            <person name="Gellesch M."/>
            <person name="Goldberg J."/>
            <person name="Griggs A."/>
            <person name="Gujja S."/>
            <person name="Heilman E."/>
            <person name="Heiman D."/>
            <person name="Howarth C."/>
            <person name="Mehta T."/>
            <person name="Neiman D."/>
            <person name="Pearson M."/>
            <person name="Roberts A."/>
            <person name="Saif S."/>
            <person name="Shea T."/>
            <person name="Shenoy N."/>
            <person name="Sisk P."/>
            <person name="Stolte C."/>
            <person name="Sykes S."/>
            <person name="White J."/>
            <person name="Yandava C."/>
            <person name="Burger G."/>
            <person name="Gray M.W."/>
            <person name="Holland P.W.H."/>
            <person name="King N."/>
            <person name="Lang F.B.F."/>
            <person name="Roger A.J."/>
            <person name="Ruiz-Trillo I."/>
            <person name="Haas B."/>
            <person name="Nusbaum C."/>
            <person name="Birren B."/>
        </authorList>
    </citation>
    <scope>NUCLEOTIDE SEQUENCE [LARGE SCALE GENOMIC DNA]</scope>
    <source>
        <strain evidence="4 5">JP610</strain>
    </source>
</reference>
<gene>
    <name evidence="4" type="ORF">SARC_16180</name>
</gene>
<dbReference type="PROSITE" id="PS51037">
    <property type="entry name" value="YEATS"/>
    <property type="match status" value="1"/>
</dbReference>
<feature type="non-terminal residue" evidence="4">
    <location>
        <position position="1"/>
    </location>
</feature>
<dbReference type="RefSeq" id="XP_014145186.1">
    <property type="nucleotide sequence ID" value="XM_014289711.1"/>
</dbReference>
<dbReference type="EMBL" id="KQ249125">
    <property type="protein sequence ID" value="KNC71284.1"/>
    <property type="molecule type" value="Genomic_DNA"/>
</dbReference>
<dbReference type="GeneID" id="25916684"/>
<accession>A0A0L0F3V3</accession>
<dbReference type="InterPro" id="IPR005033">
    <property type="entry name" value="YEATS"/>
</dbReference>
<evidence type="ECO:0000313" key="4">
    <source>
        <dbReference type="EMBL" id="KNC71284.1"/>
    </source>
</evidence>
<evidence type="ECO:0000256" key="2">
    <source>
        <dbReference type="PROSITE-ProRule" id="PRU00376"/>
    </source>
</evidence>
<dbReference type="InterPro" id="IPR038704">
    <property type="entry name" value="YEAST_sf"/>
</dbReference>
<feature type="domain" description="YEATS" evidence="3">
    <location>
        <begin position="1"/>
        <end position="61"/>
    </location>
</feature>
<dbReference type="Proteomes" id="UP000054560">
    <property type="component" value="Unassembled WGS sequence"/>
</dbReference>
<dbReference type="OrthoDB" id="16041at2759"/>
<dbReference type="STRING" id="667725.A0A0L0F3V3"/>
<name>A0A0L0F3V3_9EUKA</name>
<dbReference type="PANTHER" id="PTHR47573">
    <property type="entry name" value="PROTEIN AF-9 HOMOLOG"/>
    <property type="match status" value="1"/>
</dbReference>
<feature type="non-terminal residue" evidence="4">
    <location>
        <position position="61"/>
    </location>
</feature>
<comment type="subcellular location">
    <subcellularLocation>
        <location evidence="2">Nucleus</location>
    </subcellularLocation>
</comment>
<evidence type="ECO:0000259" key="3">
    <source>
        <dbReference type="PROSITE" id="PS51037"/>
    </source>
</evidence>
<dbReference type="GO" id="GO:0006355">
    <property type="term" value="P:regulation of DNA-templated transcription"/>
    <property type="evidence" value="ECO:0007669"/>
    <property type="project" value="InterPro"/>
</dbReference>
<protein>
    <recommendedName>
        <fullName evidence="3">YEATS domain-containing protein</fullName>
    </recommendedName>
</protein>
<dbReference type="Gene3D" id="2.60.40.1970">
    <property type="entry name" value="YEATS domain"/>
    <property type="match status" value="1"/>
</dbReference>
<keyword evidence="5" id="KW-1185">Reference proteome</keyword>
<sequence length="61" mass="7148">GTTLDRPFVYGNISNVLTTRKDDAHTHKWTVFFRSINAEDYSSFISQVVFKLHESFRDPVR</sequence>
<organism evidence="4 5">
    <name type="scientific">Sphaeroforma arctica JP610</name>
    <dbReference type="NCBI Taxonomy" id="667725"/>
    <lineage>
        <taxon>Eukaryota</taxon>
        <taxon>Ichthyosporea</taxon>
        <taxon>Ichthyophonida</taxon>
        <taxon>Sphaeroforma</taxon>
    </lineage>
</organism>
<dbReference type="eggNOG" id="KOG3149">
    <property type="taxonomic scope" value="Eukaryota"/>
</dbReference>